<evidence type="ECO:0000256" key="3">
    <source>
        <dbReference type="ARBA" id="ARBA00022475"/>
    </source>
</evidence>
<sequence>MKKKKMLNQKGFTLIEMVMVLFIISVLMLLIVPNIVKQKDSIDVQGTEALVTVIQTQVELYELDGQQEAVSLDSLQQQGYLSAKQVKQATAKSITITNGIVSSSKRE</sequence>
<name>A0A1H1B8K9_9LACT</name>
<dbReference type="EMBL" id="FNJW01000008">
    <property type="protein sequence ID" value="SDQ48131.1"/>
    <property type="molecule type" value="Genomic_DNA"/>
</dbReference>
<dbReference type="Gene3D" id="3.30.700.10">
    <property type="entry name" value="Glycoprotein, Type 4 Pilin"/>
    <property type="match status" value="1"/>
</dbReference>
<accession>A0A1H1B8K9</accession>
<dbReference type="PIRSF" id="PIRSF029928">
    <property type="entry name" value="Late_competence_ComGC"/>
    <property type="match status" value="1"/>
</dbReference>
<keyword evidence="7 10" id="KW-0472">Membrane</keyword>
<dbReference type="RefSeq" id="WP_035021840.1">
    <property type="nucleotide sequence ID" value="NZ_CP084916.1"/>
</dbReference>
<evidence type="ECO:0000256" key="6">
    <source>
        <dbReference type="ARBA" id="ARBA00022989"/>
    </source>
</evidence>
<dbReference type="InterPro" id="IPR045584">
    <property type="entry name" value="Pilin-like"/>
</dbReference>
<dbReference type="PROSITE" id="PS00409">
    <property type="entry name" value="PROKAR_NTER_METHYL"/>
    <property type="match status" value="1"/>
</dbReference>
<feature type="transmembrane region" description="Helical" evidence="10">
    <location>
        <begin position="12"/>
        <end position="32"/>
    </location>
</feature>
<dbReference type="PRINTS" id="PR00813">
    <property type="entry name" value="BCTERIALGSPG"/>
</dbReference>
<dbReference type="InterPro" id="IPR016940">
    <property type="entry name" value="ComGC"/>
</dbReference>
<dbReference type="OrthoDB" id="1798043at2"/>
<evidence type="ECO:0000256" key="10">
    <source>
        <dbReference type="SAM" id="Phobius"/>
    </source>
</evidence>
<evidence type="ECO:0000256" key="7">
    <source>
        <dbReference type="ARBA" id="ARBA00023136"/>
    </source>
</evidence>
<dbReference type="GO" id="GO:0015627">
    <property type="term" value="C:type II protein secretion system complex"/>
    <property type="evidence" value="ECO:0007669"/>
    <property type="project" value="InterPro"/>
</dbReference>
<keyword evidence="4" id="KW-0488">Methylation</keyword>
<dbReference type="GO" id="GO:0005886">
    <property type="term" value="C:plasma membrane"/>
    <property type="evidence" value="ECO:0007669"/>
    <property type="project" value="UniProtKB-SubCell"/>
</dbReference>
<dbReference type="Pfam" id="PF07963">
    <property type="entry name" value="N_methyl"/>
    <property type="match status" value="1"/>
</dbReference>
<evidence type="ECO:0000256" key="8">
    <source>
        <dbReference type="ARBA" id="ARBA00023287"/>
    </source>
</evidence>
<dbReference type="NCBIfam" id="TIGR02532">
    <property type="entry name" value="IV_pilin_GFxxxE"/>
    <property type="match status" value="1"/>
</dbReference>
<organism evidence="11 12">
    <name type="scientific">Carnobacterium viridans</name>
    <dbReference type="NCBI Taxonomy" id="174587"/>
    <lineage>
        <taxon>Bacteria</taxon>
        <taxon>Bacillati</taxon>
        <taxon>Bacillota</taxon>
        <taxon>Bacilli</taxon>
        <taxon>Lactobacillales</taxon>
        <taxon>Carnobacteriaceae</taxon>
        <taxon>Carnobacterium</taxon>
    </lineage>
</organism>
<dbReference type="InterPro" id="IPR012902">
    <property type="entry name" value="N_methyl_site"/>
</dbReference>
<protein>
    <submittedName>
        <fullName evidence="11">Competence protein ComGC</fullName>
    </submittedName>
</protein>
<keyword evidence="5 10" id="KW-0812">Transmembrane</keyword>
<dbReference type="SUPFAM" id="SSF54523">
    <property type="entry name" value="Pili subunits"/>
    <property type="match status" value="1"/>
</dbReference>
<proteinExistence type="inferred from homology"/>
<evidence type="ECO:0000256" key="9">
    <source>
        <dbReference type="ARBA" id="ARBA00043982"/>
    </source>
</evidence>
<keyword evidence="8" id="KW-0178">Competence</keyword>
<dbReference type="GO" id="GO:0030420">
    <property type="term" value="P:establishment of competence for transformation"/>
    <property type="evidence" value="ECO:0007669"/>
    <property type="project" value="UniProtKB-KW"/>
</dbReference>
<evidence type="ECO:0000313" key="11">
    <source>
        <dbReference type="EMBL" id="SDQ48131.1"/>
    </source>
</evidence>
<keyword evidence="6 10" id="KW-1133">Transmembrane helix</keyword>
<dbReference type="Proteomes" id="UP000199481">
    <property type="component" value="Unassembled WGS sequence"/>
</dbReference>
<evidence type="ECO:0000256" key="4">
    <source>
        <dbReference type="ARBA" id="ARBA00022481"/>
    </source>
</evidence>
<comment type="subcellular location">
    <subcellularLocation>
        <location evidence="1">Cell membrane</location>
        <topology evidence="1">Single-pass membrane protein</topology>
    </subcellularLocation>
    <subcellularLocation>
        <location evidence="2">Cell surface</location>
    </subcellularLocation>
</comment>
<evidence type="ECO:0000256" key="5">
    <source>
        <dbReference type="ARBA" id="ARBA00022692"/>
    </source>
</evidence>
<reference evidence="12" key="1">
    <citation type="submission" date="2016-10" db="EMBL/GenBank/DDBJ databases">
        <authorList>
            <person name="Varghese N."/>
            <person name="Submissions S."/>
        </authorList>
    </citation>
    <scope>NUCLEOTIDE SEQUENCE [LARGE SCALE GENOMIC DNA]</scope>
    <source>
        <strain evidence="12">MPL-11</strain>
    </source>
</reference>
<evidence type="ECO:0000256" key="2">
    <source>
        <dbReference type="ARBA" id="ARBA00004241"/>
    </source>
</evidence>
<keyword evidence="3" id="KW-1003">Cell membrane</keyword>
<keyword evidence="12" id="KW-1185">Reference proteome</keyword>
<evidence type="ECO:0000256" key="1">
    <source>
        <dbReference type="ARBA" id="ARBA00004162"/>
    </source>
</evidence>
<evidence type="ECO:0000313" key="12">
    <source>
        <dbReference type="Proteomes" id="UP000199481"/>
    </source>
</evidence>
<dbReference type="InterPro" id="IPR000983">
    <property type="entry name" value="Bac_GSPG_pilin"/>
</dbReference>
<comment type="similarity">
    <text evidence="9">Belongs to the ComGC family.</text>
</comment>
<dbReference type="GO" id="GO:0015628">
    <property type="term" value="P:protein secretion by the type II secretion system"/>
    <property type="evidence" value="ECO:0007669"/>
    <property type="project" value="InterPro"/>
</dbReference>
<dbReference type="GO" id="GO:0009986">
    <property type="term" value="C:cell surface"/>
    <property type="evidence" value="ECO:0007669"/>
    <property type="project" value="UniProtKB-SubCell"/>
</dbReference>
<dbReference type="NCBIfam" id="NF040999">
    <property type="entry name" value="pilin_ComGC"/>
    <property type="match status" value="1"/>
</dbReference>
<dbReference type="AlphaFoldDB" id="A0A1H1B8K9"/>
<gene>
    <name evidence="11" type="ORF">SAMN04487752_2472</name>
</gene>